<dbReference type="GO" id="GO:0004252">
    <property type="term" value="F:serine-type endopeptidase activity"/>
    <property type="evidence" value="ECO:0007669"/>
    <property type="project" value="UniProtKB-UniRule"/>
</dbReference>
<feature type="active site" description="Charge relay system" evidence="5 6">
    <location>
        <position position="396"/>
    </location>
</feature>
<evidence type="ECO:0000256" key="5">
    <source>
        <dbReference type="PIRSR" id="PIRSR615500-1"/>
    </source>
</evidence>
<keyword evidence="4 6" id="KW-0720">Serine protease</keyword>
<comment type="caution">
    <text evidence="9">The sequence shown here is derived from an EMBL/GenBank/DDBJ whole genome shotgun (WGS) entry which is preliminary data.</text>
</comment>
<feature type="domain" description="Peptidase S8/S53" evidence="8">
    <location>
        <begin position="178"/>
        <end position="441"/>
    </location>
</feature>
<dbReference type="RefSeq" id="WP_106177804.1">
    <property type="nucleotide sequence ID" value="NZ_PVNH01000003.1"/>
</dbReference>
<reference evidence="9 10" key="1">
    <citation type="submission" date="2018-03" db="EMBL/GenBank/DDBJ databases">
        <title>Genomic Encyclopedia of Type Strains, Phase III (KMG-III): the genomes of soil and plant-associated and newly described type strains.</title>
        <authorList>
            <person name="Whitman W."/>
        </authorList>
    </citation>
    <scope>NUCLEOTIDE SEQUENCE [LARGE SCALE GENOMIC DNA]</scope>
    <source>
        <strain evidence="9 10">CGMCC 4.7125</strain>
    </source>
</reference>
<proteinExistence type="inferred from homology"/>
<evidence type="ECO:0000256" key="2">
    <source>
        <dbReference type="ARBA" id="ARBA00022670"/>
    </source>
</evidence>
<dbReference type="Proteomes" id="UP000238362">
    <property type="component" value="Unassembled WGS sequence"/>
</dbReference>
<organism evidence="9 10">
    <name type="scientific">Prauserella shujinwangii</name>
    <dbReference type="NCBI Taxonomy" id="1453103"/>
    <lineage>
        <taxon>Bacteria</taxon>
        <taxon>Bacillati</taxon>
        <taxon>Actinomycetota</taxon>
        <taxon>Actinomycetes</taxon>
        <taxon>Pseudonocardiales</taxon>
        <taxon>Pseudonocardiaceae</taxon>
        <taxon>Prauserella</taxon>
    </lineage>
</organism>
<protein>
    <submittedName>
        <fullName evidence="9">Subtilase family protein</fullName>
    </submittedName>
</protein>
<dbReference type="AlphaFoldDB" id="A0A2T0LY82"/>
<evidence type="ECO:0000259" key="8">
    <source>
        <dbReference type="Pfam" id="PF00082"/>
    </source>
</evidence>
<dbReference type="SUPFAM" id="SSF52743">
    <property type="entry name" value="Subtilisin-like"/>
    <property type="match status" value="1"/>
</dbReference>
<keyword evidence="2 6" id="KW-0645">Protease</keyword>
<dbReference type="PROSITE" id="PS51892">
    <property type="entry name" value="SUBTILASE"/>
    <property type="match status" value="1"/>
</dbReference>
<dbReference type="InterPro" id="IPR051048">
    <property type="entry name" value="Peptidase_S8/S53_subtilisin"/>
</dbReference>
<gene>
    <name evidence="9" type="ORF">B0I33_103116</name>
</gene>
<dbReference type="GO" id="GO:0005975">
    <property type="term" value="P:carbohydrate metabolic process"/>
    <property type="evidence" value="ECO:0007669"/>
    <property type="project" value="UniProtKB-ARBA"/>
</dbReference>
<feature type="active site" description="Charge relay system" evidence="5 6">
    <location>
        <position position="187"/>
    </location>
</feature>
<evidence type="ECO:0000256" key="6">
    <source>
        <dbReference type="PROSITE-ProRule" id="PRU01240"/>
    </source>
</evidence>
<dbReference type="Gene3D" id="2.60.40.10">
    <property type="entry name" value="Immunoglobulins"/>
    <property type="match status" value="1"/>
</dbReference>
<dbReference type="PANTHER" id="PTHR43399:SF4">
    <property type="entry name" value="CELL WALL-ASSOCIATED PROTEASE"/>
    <property type="match status" value="1"/>
</dbReference>
<dbReference type="InterPro" id="IPR023828">
    <property type="entry name" value="Peptidase_S8_Ser-AS"/>
</dbReference>
<name>A0A2T0LY82_9PSEU</name>
<dbReference type="InterPro" id="IPR015500">
    <property type="entry name" value="Peptidase_S8_subtilisin-rel"/>
</dbReference>
<dbReference type="Pfam" id="PF00082">
    <property type="entry name" value="Peptidase_S8"/>
    <property type="match status" value="1"/>
</dbReference>
<comment type="similarity">
    <text evidence="1 6 7">Belongs to the peptidase S8 family.</text>
</comment>
<evidence type="ECO:0000256" key="1">
    <source>
        <dbReference type="ARBA" id="ARBA00011073"/>
    </source>
</evidence>
<dbReference type="InterPro" id="IPR036852">
    <property type="entry name" value="Peptidase_S8/S53_dom_sf"/>
</dbReference>
<dbReference type="PANTHER" id="PTHR43399">
    <property type="entry name" value="SUBTILISIN-RELATED"/>
    <property type="match status" value="1"/>
</dbReference>
<keyword evidence="10" id="KW-1185">Reference proteome</keyword>
<dbReference type="InterPro" id="IPR023827">
    <property type="entry name" value="Peptidase_S8_Asp-AS"/>
</dbReference>
<dbReference type="EMBL" id="PVNH01000003">
    <property type="protein sequence ID" value="PRX49083.1"/>
    <property type="molecule type" value="Genomic_DNA"/>
</dbReference>
<evidence type="ECO:0000256" key="3">
    <source>
        <dbReference type="ARBA" id="ARBA00022801"/>
    </source>
</evidence>
<evidence type="ECO:0000256" key="7">
    <source>
        <dbReference type="RuleBase" id="RU003355"/>
    </source>
</evidence>
<dbReference type="PROSITE" id="PS00138">
    <property type="entry name" value="SUBTILASE_SER"/>
    <property type="match status" value="1"/>
</dbReference>
<accession>A0A2T0LY82</accession>
<dbReference type="PROSITE" id="PS00137">
    <property type="entry name" value="SUBTILASE_HIS"/>
    <property type="match status" value="1"/>
</dbReference>
<evidence type="ECO:0000313" key="10">
    <source>
        <dbReference type="Proteomes" id="UP000238362"/>
    </source>
</evidence>
<dbReference type="PROSITE" id="PS00136">
    <property type="entry name" value="SUBTILASE_ASP"/>
    <property type="match status" value="1"/>
</dbReference>
<evidence type="ECO:0000313" key="9">
    <source>
        <dbReference type="EMBL" id="PRX49083.1"/>
    </source>
</evidence>
<dbReference type="PRINTS" id="PR00723">
    <property type="entry name" value="SUBTILISIN"/>
</dbReference>
<dbReference type="CDD" id="cd07487">
    <property type="entry name" value="Peptidases_S8_1"/>
    <property type="match status" value="1"/>
</dbReference>
<dbReference type="InterPro" id="IPR022398">
    <property type="entry name" value="Peptidase_S8_His-AS"/>
</dbReference>
<sequence>MPERITLITGDHVIATTTGRPPRVRPGPGRDEIVFSLFAEGDRFFVVPSDASQRLAAGTLDRRLFDITTLLEFEYDDAHRDTIPIIVEYAGGADAATTVQRVSGARVEQRLASIDGAAARVDKGSATGLWNALTAEAGVSALAGAVTRIWLDGIRWAVLDESVPQVGAPAAWDAGYTGSGVTVAVLDSGVDHDHPDLAGRQRAQRNFAGTPTDDDRLGHGTHVASIAVGTGAASDGTYRGVAYEAEYLDGKVLDDFGRGQESWIIAGMEWAAAEQGADIVNMSLGGPNLPTIDPVEEALNTLSAEHGTLFVVAAGNDGPLPGTINSPGSARAAFTVGSVNERDQLAERSSRGPLPGGRALKPDVTAPGVRIVAARSSEGMIGEPVGEHYVELSGTSMATPHVAGATALLRQQHPELTGEQLRSLLVGSARPTEGLTIFEQGTGRIDSAAALAQRMLAEPSEVNFGIRRWPHVDAEPVAIELTYTNLGDAELTVELDLDVSGPAGDPAPPGVITLARSRLTVPAGGSASVVVTGDISTVTEPGSYSGTLVARDGDTEVRTPVGIGREPESYDLTLRHVAPDGTPADTYFTQLWDVDSGETWSPYEPDGTVTLRLRAGTYLLQTLIPAEADDGTVHRHLLAYPQLTLDRDITVDLDARAAEPVRVTPPEPDATARLGEVSYTRPIAGRDATFHLVVFSGPVERIRMAHLGPDLPHEKLRALVSTQWTAAGNTALYGLAWYEYGRVPTGFVRLVRPEDLATVRVDYGTPRPRTTGEAGPAPVPHLGWDTGVANFTDIGIPAVRTEYYNTGDGTVDWKRWLYTSDAETGRLITTLESPQEQYEPGREYEESMNYAVFGPVLPLTCNPQQWVVRNGDTIDVNTPLFGDRGGNWGRSSDEGTYTRLSREGELIGENSVAGSGVFTVPAEEAEYRLAAGGGRGPLFDVGARVAASWTFRSGHTEEPTRLPVWTIRYFPELDDDNSAPSGRPFTVPVAVQEQASARTETPARLDAEVSYDNGHTWTAAEVDGNARLLLHHPVGASTVSLRATAVNRDGSTVEQTLIDAYQLR</sequence>
<evidence type="ECO:0000256" key="4">
    <source>
        <dbReference type="ARBA" id="ARBA00022825"/>
    </source>
</evidence>
<feature type="active site" description="Charge relay system" evidence="5 6">
    <location>
        <position position="219"/>
    </location>
</feature>
<dbReference type="InterPro" id="IPR013783">
    <property type="entry name" value="Ig-like_fold"/>
</dbReference>
<dbReference type="OrthoDB" id="9795680at2"/>
<dbReference type="GO" id="GO:0006508">
    <property type="term" value="P:proteolysis"/>
    <property type="evidence" value="ECO:0007669"/>
    <property type="project" value="UniProtKB-KW"/>
</dbReference>
<dbReference type="Gene3D" id="3.40.50.200">
    <property type="entry name" value="Peptidase S8/S53 domain"/>
    <property type="match status" value="1"/>
</dbReference>
<dbReference type="InterPro" id="IPR000209">
    <property type="entry name" value="Peptidase_S8/S53_dom"/>
</dbReference>
<keyword evidence="3 6" id="KW-0378">Hydrolase</keyword>